<dbReference type="EMBL" id="PUEJ01000003">
    <property type="protein sequence ID" value="PRH88126.1"/>
    <property type="molecule type" value="Genomic_DNA"/>
</dbReference>
<organism evidence="4 5">
    <name type="scientific">Labrys okinawensis</name>
    <dbReference type="NCBI Taxonomy" id="346911"/>
    <lineage>
        <taxon>Bacteria</taxon>
        <taxon>Pseudomonadati</taxon>
        <taxon>Pseudomonadota</taxon>
        <taxon>Alphaproteobacteria</taxon>
        <taxon>Hyphomicrobiales</taxon>
        <taxon>Xanthobacteraceae</taxon>
        <taxon>Labrys</taxon>
    </lineage>
</organism>
<evidence type="ECO:0000259" key="2">
    <source>
        <dbReference type="Pfam" id="PF08887"/>
    </source>
</evidence>
<dbReference type="OrthoDB" id="9016361at2"/>
<reference evidence="4 5" key="1">
    <citation type="submission" date="2018-02" db="EMBL/GenBank/DDBJ databases">
        <title>Whole genome sequencing of endophytic bacterium.</title>
        <authorList>
            <person name="Eedara R."/>
            <person name="Podile A.R."/>
        </authorList>
    </citation>
    <scope>NUCLEOTIDE SEQUENCE [LARGE SCALE GENOMIC DNA]</scope>
    <source>
        <strain evidence="4 5">RP1T</strain>
    </source>
</reference>
<dbReference type="Proteomes" id="UP000237682">
    <property type="component" value="Unassembled WGS sequence"/>
</dbReference>
<dbReference type="InterPro" id="IPR014983">
    <property type="entry name" value="GAD-rel"/>
</dbReference>
<keyword evidence="5" id="KW-1185">Reference proteome</keyword>
<proteinExistence type="predicted"/>
<comment type="caution">
    <text evidence="4">The sequence shown here is derived from an EMBL/GenBank/DDBJ whole genome shotgun (WGS) entry which is preliminary data.</text>
</comment>
<accession>A0A2S9QFJ3</accession>
<name>A0A2S9QFJ3_9HYPH</name>
<gene>
    <name evidence="4" type="ORF">C5L14_09595</name>
</gene>
<feature type="domain" description="T6SS immunity protein Tdi1 C-terminal" evidence="3">
    <location>
        <begin position="178"/>
        <end position="225"/>
    </location>
</feature>
<evidence type="ECO:0000313" key="4">
    <source>
        <dbReference type="EMBL" id="PRH88126.1"/>
    </source>
</evidence>
<keyword evidence="1" id="KW-0732">Signal</keyword>
<evidence type="ECO:0000259" key="3">
    <source>
        <dbReference type="Pfam" id="PF08906"/>
    </source>
</evidence>
<dbReference type="AlphaFoldDB" id="A0A2S9QFJ3"/>
<feature type="domain" description="GAD-related" evidence="2">
    <location>
        <begin position="30"/>
        <end position="119"/>
    </location>
</feature>
<dbReference type="Pfam" id="PF08906">
    <property type="entry name" value="T6SS_Tdi1_C"/>
    <property type="match status" value="1"/>
</dbReference>
<sequence length="234" mass="26186">MRILATLLLLLGALYSNGQSFAQERPMDLQAFLKDFPPGADVRPLSGELPAKLKEHAHPTLIEFWQTVGIGSFGDGFITFFDPRDQEAMLARWLLLKQPDPTRIPIARTAFGDLIYFRDLRQKAVEKGLPADWKYASDVVFLSIHHRNSAAITWSMDGFFAGDLKNFLQEEPRTYYSLYTSMSERRLGPGECFYFVPALVLGGQATRQSIGHGDCSVHQDILLQLAPSPPSPGK</sequence>
<evidence type="ECO:0000256" key="1">
    <source>
        <dbReference type="SAM" id="SignalP"/>
    </source>
</evidence>
<dbReference type="Pfam" id="PF08887">
    <property type="entry name" value="GAD-like"/>
    <property type="match status" value="1"/>
</dbReference>
<feature type="signal peptide" evidence="1">
    <location>
        <begin position="1"/>
        <end position="22"/>
    </location>
</feature>
<evidence type="ECO:0008006" key="6">
    <source>
        <dbReference type="Google" id="ProtNLM"/>
    </source>
</evidence>
<feature type="chain" id="PRO_5015516468" description="GAD-related domain-containing protein" evidence="1">
    <location>
        <begin position="23"/>
        <end position="234"/>
    </location>
</feature>
<evidence type="ECO:0000313" key="5">
    <source>
        <dbReference type="Proteomes" id="UP000237682"/>
    </source>
</evidence>
<protein>
    <recommendedName>
        <fullName evidence="6">GAD-related domain-containing protein</fullName>
    </recommendedName>
</protein>
<dbReference type="InterPro" id="IPR015002">
    <property type="entry name" value="T6SS_Tdi1_C"/>
</dbReference>